<sequence>MGQNAGTSTSEGRAAASGCNPSPTGRKWEQNAGTSTSESRAAAFSATLLQPAVMGPNAGTSPSESRAATFIATLLQPAVMGTKCRLFHLRESRLSF</sequence>
<dbReference type="AlphaFoldDB" id="A0AAV6VVG3"/>
<protein>
    <submittedName>
        <fullName evidence="2">Uncharacterized protein</fullName>
    </submittedName>
</protein>
<name>A0AAV6VVG3_9ARAC</name>
<evidence type="ECO:0000256" key="1">
    <source>
        <dbReference type="SAM" id="MobiDB-lite"/>
    </source>
</evidence>
<organism evidence="2 3">
    <name type="scientific">Oedothorax gibbosus</name>
    <dbReference type="NCBI Taxonomy" id="931172"/>
    <lineage>
        <taxon>Eukaryota</taxon>
        <taxon>Metazoa</taxon>
        <taxon>Ecdysozoa</taxon>
        <taxon>Arthropoda</taxon>
        <taxon>Chelicerata</taxon>
        <taxon>Arachnida</taxon>
        <taxon>Araneae</taxon>
        <taxon>Araneomorphae</taxon>
        <taxon>Entelegynae</taxon>
        <taxon>Araneoidea</taxon>
        <taxon>Linyphiidae</taxon>
        <taxon>Erigoninae</taxon>
        <taxon>Oedothorax</taxon>
    </lineage>
</organism>
<proteinExistence type="predicted"/>
<dbReference type="Proteomes" id="UP000827092">
    <property type="component" value="Unassembled WGS sequence"/>
</dbReference>
<accession>A0AAV6VVG3</accession>
<feature type="compositionally biased region" description="Polar residues" evidence="1">
    <location>
        <begin position="1"/>
        <end position="11"/>
    </location>
</feature>
<feature type="region of interest" description="Disordered" evidence="1">
    <location>
        <begin position="1"/>
        <end position="43"/>
    </location>
</feature>
<gene>
    <name evidence="2" type="ORF">JTE90_000879</name>
</gene>
<dbReference type="EMBL" id="JAFNEN010000024">
    <property type="protein sequence ID" value="KAG8199786.1"/>
    <property type="molecule type" value="Genomic_DNA"/>
</dbReference>
<evidence type="ECO:0000313" key="3">
    <source>
        <dbReference type="Proteomes" id="UP000827092"/>
    </source>
</evidence>
<reference evidence="2 3" key="1">
    <citation type="journal article" date="2022" name="Nat. Ecol. Evol.">
        <title>A masculinizing supergene underlies an exaggerated male reproductive morph in a spider.</title>
        <authorList>
            <person name="Hendrickx F."/>
            <person name="De Corte Z."/>
            <person name="Sonet G."/>
            <person name="Van Belleghem S.M."/>
            <person name="Kostlbacher S."/>
            <person name="Vangestel C."/>
        </authorList>
    </citation>
    <scope>NUCLEOTIDE SEQUENCE [LARGE SCALE GENOMIC DNA]</scope>
    <source>
        <strain evidence="2">W744_W776</strain>
    </source>
</reference>
<keyword evidence="3" id="KW-1185">Reference proteome</keyword>
<comment type="caution">
    <text evidence="2">The sequence shown here is derived from an EMBL/GenBank/DDBJ whole genome shotgun (WGS) entry which is preliminary data.</text>
</comment>
<evidence type="ECO:0000313" key="2">
    <source>
        <dbReference type="EMBL" id="KAG8199786.1"/>
    </source>
</evidence>